<dbReference type="EMBL" id="QUSX01000001">
    <property type="protein sequence ID" value="RRQ49150.1"/>
    <property type="molecule type" value="Genomic_DNA"/>
</dbReference>
<gene>
    <name evidence="2" type="ORF">DZC72_00525</name>
</gene>
<name>A0A426RJH6_9FLAO</name>
<keyword evidence="3" id="KW-1185">Reference proteome</keyword>
<dbReference type="InterPro" id="IPR004843">
    <property type="entry name" value="Calcineurin-like_PHP"/>
</dbReference>
<protein>
    <submittedName>
        <fullName evidence="2">Metallophosphoesterase</fullName>
    </submittedName>
</protein>
<proteinExistence type="predicted"/>
<feature type="domain" description="Calcineurin-like phosphoesterase" evidence="1">
    <location>
        <begin position="42"/>
        <end position="163"/>
    </location>
</feature>
<evidence type="ECO:0000313" key="2">
    <source>
        <dbReference type="EMBL" id="RRQ49150.1"/>
    </source>
</evidence>
<dbReference type="SUPFAM" id="SSF56300">
    <property type="entry name" value="Metallo-dependent phosphatases"/>
    <property type="match status" value="1"/>
</dbReference>
<dbReference type="Gene3D" id="3.60.21.10">
    <property type="match status" value="2"/>
</dbReference>
<dbReference type="Pfam" id="PF00149">
    <property type="entry name" value="Metallophos"/>
    <property type="match status" value="1"/>
</dbReference>
<dbReference type="GO" id="GO:0016787">
    <property type="term" value="F:hydrolase activity"/>
    <property type="evidence" value="ECO:0007669"/>
    <property type="project" value="InterPro"/>
</dbReference>
<dbReference type="AlphaFoldDB" id="A0A426RJH6"/>
<dbReference type="Proteomes" id="UP000286990">
    <property type="component" value="Unassembled WGS sequence"/>
</dbReference>
<evidence type="ECO:0000259" key="1">
    <source>
        <dbReference type="Pfam" id="PF00149"/>
    </source>
</evidence>
<sequence length="660" mass="75233">MNLSEYTVNFFKNNIGSILFVLGALGSSCTINRELINKETQIAVIADAHLQNVYGELEDNEYSGVANPKNGKYTFIRTMQSQLQSTRIFNENYFAFLAALDDIVARNIKYVLLPGDFSDDGQPLHIRGFKKILDKYTQEYGLTFLLITGNHDVVYPYDHEDGKRDFLGQGGKPQTIASTAGFMENGAPGELPIVISKDLQNLGYGKITRLLKDHGFFPKKEYHYWATPFSKYSYEDYTFNAAKAEATLEQRSYRIPHNSTALPDVSYVVEPVEGIWLLALDANTYLQKEMPNTDSVDQIEYKNNGQGLDNLLTHKKYLVEWIEKLTISAKKYNKTLIAFSHYPMSDFNNGATQHINNLLVGSKMQIKRIPNPKLATTLADAGLRLHLGGHMHLNDTGISTSKKGNILVNIQTPSLAAYMPAYKILTMVNPDKIQVKTVVIDSVPRYNEFFDLYKKEYQRLMTTGDSTIWNKDVLESTSYKDLMNWHLKELVRLRFLPSEWHSDFAKFIMDLSGKELLFLSQSKSQNALDEQLNNLRDGKLSFESLYLDESISHKIGPEVLELYNAWSGGDLIFDLYRLRSADQLAFKDIGEARLKQYDFLIQSFLSNNSGQKNNDLLKKRILDLMRVLQNFMTGEPSVDFELHMKTGKIKPLNEKGIPLH</sequence>
<organism evidence="2 3">
    <name type="scientific">Maribacter algicola</name>
    <dbReference type="NCBI Taxonomy" id="2498892"/>
    <lineage>
        <taxon>Bacteria</taxon>
        <taxon>Pseudomonadati</taxon>
        <taxon>Bacteroidota</taxon>
        <taxon>Flavobacteriia</taxon>
        <taxon>Flavobacteriales</taxon>
        <taxon>Flavobacteriaceae</taxon>
        <taxon>Maribacter</taxon>
    </lineage>
</organism>
<evidence type="ECO:0000313" key="3">
    <source>
        <dbReference type="Proteomes" id="UP000286990"/>
    </source>
</evidence>
<accession>A0A426RJH6</accession>
<dbReference type="InterPro" id="IPR029052">
    <property type="entry name" value="Metallo-depent_PP-like"/>
</dbReference>
<reference evidence="3" key="1">
    <citation type="submission" date="2018-12" db="EMBL/GenBank/DDBJ databases">
        <title>Maribacter lutimaris sp. nov., isolated from marine sediment.</title>
        <authorList>
            <person name="Kim K.K."/>
        </authorList>
    </citation>
    <scope>NUCLEOTIDE SEQUENCE [LARGE SCALE GENOMIC DNA]</scope>
    <source>
        <strain evidence="3">PoM-212</strain>
    </source>
</reference>
<dbReference type="OrthoDB" id="5695107at2"/>
<comment type="caution">
    <text evidence="2">The sequence shown here is derived from an EMBL/GenBank/DDBJ whole genome shotgun (WGS) entry which is preliminary data.</text>
</comment>